<comment type="caution">
    <text evidence="9">The sequence shown here is derived from an EMBL/GenBank/DDBJ whole genome shotgun (WGS) entry which is preliminary data.</text>
</comment>
<dbReference type="Gene3D" id="2.115.10.20">
    <property type="entry name" value="Glycosyl hydrolase domain, family 43"/>
    <property type="match status" value="1"/>
</dbReference>
<dbReference type="Proteomes" id="UP000321436">
    <property type="component" value="Unassembled WGS sequence"/>
</dbReference>
<dbReference type="EMBL" id="BKAU01000010">
    <property type="protein sequence ID" value="GEP98910.1"/>
    <property type="molecule type" value="Genomic_DNA"/>
</dbReference>
<keyword evidence="4" id="KW-0732">Signal</keyword>
<name>A0A512RT79_9BACT</name>
<feature type="domain" description="DUF4986" evidence="6">
    <location>
        <begin position="845"/>
        <end position="927"/>
    </location>
</feature>
<comment type="similarity">
    <text evidence="1">Belongs to the glycosyl hydrolase 43 family.</text>
</comment>
<feature type="chain" id="PRO_5021931472" evidence="4">
    <location>
        <begin position="21"/>
        <end position="1080"/>
    </location>
</feature>
<evidence type="ECO:0000256" key="4">
    <source>
        <dbReference type="SAM" id="SignalP"/>
    </source>
</evidence>
<dbReference type="InterPro" id="IPR049046">
    <property type="entry name" value="Beta-AFase-like_GH127_middle"/>
</dbReference>
<proteinExistence type="inferred from homology"/>
<dbReference type="PANTHER" id="PTHR31151">
    <property type="entry name" value="PROLINE-TRNA LIGASE (DUF1680)"/>
    <property type="match status" value="1"/>
</dbReference>
<dbReference type="InterPro" id="IPR046544">
    <property type="entry name" value="GH146_SB_dom"/>
</dbReference>
<dbReference type="InterPro" id="IPR023296">
    <property type="entry name" value="Glyco_hydro_beta-prop_sf"/>
</dbReference>
<dbReference type="Pfam" id="PF07944">
    <property type="entry name" value="Beta-AFase-like_GH127_cat"/>
    <property type="match status" value="1"/>
</dbReference>
<evidence type="ECO:0000256" key="3">
    <source>
        <dbReference type="ARBA" id="ARBA00023295"/>
    </source>
</evidence>
<evidence type="ECO:0000256" key="1">
    <source>
        <dbReference type="ARBA" id="ARBA00009865"/>
    </source>
</evidence>
<dbReference type="SUPFAM" id="SSF48208">
    <property type="entry name" value="Six-hairpin glycosidases"/>
    <property type="match status" value="1"/>
</dbReference>
<dbReference type="PANTHER" id="PTHR31151:SF0">
    <property type="entry name" value="PROLINE-TRNA LIGASE (DUF1680)"/>
    <property type="match status" value="1"/>
</dbReference>
<evidence type="ECO:0000259" key="5">
    <source>
        <dbReference type="Pfam" id="PF07944"/>
    </source>
</evidence>
<feature type="domain" description="Non-reducing end beta-L-arabinofuranosidase-like GH127 catalytic" evidence="5">
    <location>
        <begin position="334"/>
        <end position="710"/>
    </location>
</feature>
<protein>
    <submittedName>
        <fullName evidence="9">Uncharacterized protein</fullName>
    </submittedName>
</protein>
<feature type="domain" description="Non-reducing end beta-L-arabinofuranosidase-like GH127 middle" evidence="8">
    <location>
        <begin position="721"/>
        <end position="816"/>
    </location>
</feature>
<dbReference type="Pfam" id="PF20620">
    <property type="entry name" value="DUF6805"/>
    <property type="match status" value="1"/>
</dbReference>
<dbReference type="InterPro" id="IPR012878">
    <property type="entry name" value="Beta-AFase-like_GH127_cat"/>
</dbReference>
<keyword evidence="10" id="KW-1185">Reference proteome</keyword>
<dbReference type="InterPro" id="IPR006710">
    <property type="entry name" value="Glyco_hydro_43"/>
</dbReference>
<dbReference type="InterPro" id="IPR008928">
    <property type="entry name" value="6-hairpin_glycosidase_sf"/>
</dbReference>
<sequence length="1080" mass="122199">MMKRWSFSALFLILVPHLYAQDRNPVLKGYYADPEILYAEKTGKYYIYPTSDGFTNWSGTYFKVFSSPDLGDWKDEGVILQLGTDVTWAKANAWAPCIIEKKINGQYKYFYYFTAAQKIGVAVADDPTGPFTDSGKPLIDKFPEGVTRGQQIDPDVFTDPETGKSYLYWGNGYMAVAELREDMTSLVPGTTVIMTPDRKYNEGTYVFYRKGKYYFSWSENDTRDPNYRVRYGTADGPVGKITVPANNLVIAKDTAAGIYGTGHHSILQVPGKDEWYIVYHRFHYPDGIKMGRAAGYNREVCIDRITFDEAGNIIPVRPTHRGIAPSLQAFSLRDVQLLPGMFKDARTVDLQYILAMNPDRLLAPYLREAGLTPKAASYTNWESGGLDGHIGGHYLSALAMMYAGAGSKQALERLNYMISELKKCQDHYGDGYIGGIPGSRELWKAVMSGDIGAIRKKWVPLYNIHKTYAGIRDAYTIAGNQQARSMLIRFSDWFVKLAASLFPQQMQEMLQTEHGGVNEVLADVYQLTGDKKYLDAARSFSHQAILEPLEKGEDRLNNLHANTQIPKIVGFERIAQLTGDPAYESAARFFWETVVAHRTVAIGGNSVREHFHPSDNFTPMITSEEGPETCNTYNMLKLTQLLYQSDPQAKYMDYYERALYNHILSTQHPVKGGFVYFTSMRPGHYRVYSQPQTSMWCCVGSGMENHAKYNEMIYAHDTKELYVNLFIPSKLTWKEQGLKLTQQTRFPEEEKTTITIDQAGKNELAIHIRYPSWVSPGAMKVSLNGQPIDIQNNPSSWVSVKRKWKKGDKIVVTLPMHTTTELLPDGLNYAAVLHGPVVLAAKTSQQDMPGLWADDSRMGHSAHGKKYPLHEMPMFISNDTSITPYIRPVPGKPLTFTAAQIIQPASYKSLELIPFYKLHDSRYITYWQRETPASLQGIKEKLAREEAAAAQLDSITVDVVKSGEQQPESDHFLAAENSRTGVYKDRHWRNAKGWFSYRLTDKTKRGNTLRVTYYGREKDRHFHILVNDRNIAEVSLDGSHGDAFFTVDYPVPASGQLTVKFSAVQGSQTANIYEVRWLQK</sequence>
<accession>A0A512RT79</accession>
<dbReference type="GO" id="GO:0004553">
    <property type="term" value="F:hydrolase activity, hydrolyzing O-glycosyl compounds"/>
    <property type="evidence" value="ECO:0007669"/>
    <property type="project" value="InterPro"/>
</dbReference>
<reference evidence="9 10" key="1">
    <citation type="submission" date="2019-07" db="EMBL/GenBank/DDBJ databases">
        <title>Whole genome shotgun sequence of Chitinophaga cymbidii NBRC 109752.</title>
        <authorList>
            <person name="Hosoyama A."/>
            <person name="Uohara A."/>
            <person name="Ohji S."/>
            <person name="Ichikawa N."/>
        </authorList>
    </citation>
    <scope>NUCLEOTIDE SEQUENCE [LARGE SCALE GENOMIC DNA]</scope>
    <source>
        <strain evidence="9 10">NBRC 109752</strain>
    </source>
</reference>
<keyword evidence="3" id="KW-0326">Glycosidase</keyword>
<keyword evidence="2" id="KW-0378">Hydrolase</keyword>
<evidence type="ECO:0000259" key="7">
    <source>
        <dbReference type="Pfam" id="PF20620"/>
    </source>
</evidence>
<dbReference type="Pfam" id="PF04616">
    <property type="entry name" value="Glyco_hydro_43"/>
    <property type="match status" value="1"/>
</dbReference>
<feature type="signal peptide" evidence="4">
    <location>
        <begin position="1"/>
        <end position="20"/>
    </location>
</feature>
<dbReference type="GO" id="GO:0005975">
    <property type="term" value="P:carbohydrate metabolic process"/>
    <property type="evidence" value="ECO:0007669"/>
    <property type="project" value="InterPro"/>
</dbReference>
<organism evidence="9 10">
    <name type="scientific">Chitinophaga cymbidii</name>
    <dbReference type="NCBI Taxonomy" id="1096750"/>
    <lineage>
        <taxon>Bacteria</taxon>
        <taxon>Pseudomonadati</taxon>
        <taxon>Bacteroidota</taxon>
        <taxon>Chitinophagia</taxon>
        <taxon>Chitinophagales</taxon>
        <taxon>Chitinophagaceae</taxon>
        <taxon>Chitinophaga</taxon>
    </lineage>
</organism>
<evidence type="ECO:0000259" key="6">
    <source>
        <dbReference type="Pfam" id="PF16375"/>
    </source>
</evidence>
<dbReference type="InterPro" id="IPR032275">
    <property type="entry name" value="DUF4986"/>
</dbReference>
<evidence type="ECO:0000256" key="2">
    <source>
        <dbReference type="ARBA" id="ARBA00022801"/>
    </source>
</evidence>
<evidence type="ECO:0000313" key="10">
    <source>
        <dbReference type="Proteomes" id="UP000321436"/>
    </source>
</evidence>
<dbReference type="CDD" id="cd18828">
    <property type="entry name" value="GH43_BT3675-like"/>
    <property type="match status" value="1"/>
</dbReference>
<dbReference type="SUPFAM" id="SSF75005">
    <property type="entry name" value="Arabinanase/levansucrase/invertase"/>
    <property type="match status" value="1"/>
</dbReference>
<dbReference type="RefSeq" id="WP_222614507.1">
    <property type="nucleotide sequence ID" value="NZ_BKAU01000010.1"/>
</dbReference>
<evidence type="ECO:0000313" key="9">
    <source>
        <dbReference type="EMBL" id="GEP98910.1"/>
    </source>
</evidence>
<gene>
    <name evidence="9" type="ORF">CCY01nite_51700</name>
</gene>
<dbReference type="Pfam" id="PF20736">
    <property type="entry name" value="Glyco_hydro127M"/>
    <property type="match status" value="1"/>
</dbReference>
<feature type="domain" description="Glycoside hydrolase GH146 substrate-binding" evidence="7">
    <location>
        <begin position="951"/>
        <end position="1078"/>
    </location>
</feature>
<evidence type="ECO:0000259" key="8">
    <source>
        <dbReference type="Pfam" id="PF20736"/>
    </source>
</evidence>
<dbReference type="Pfam" id="PF16375">
    <property type="entry name" value="DUF4986"/>
    <property type="match status" value="1"/>
</dbReference>
<dbReference type="AlphaFoldDB" id="A0A512RT79"/>